<organism evidence="2 3">
    <name type="scientific">Ramlibacter aurantiacus</name>
    <dbReference type="NCBI Taxonomy" id="2801330"/>
    <lineage>
        <taxon>Bacteria</taxon>
        <taxon>Pseudomonadati</taxon>
        <taxon>Pseudomonadota</taxon>
        <taxon>Betaproteobacteria</taxon>
        <taxon>Burkholderiales</taxon>
        <taxon>Comamonadaceae</taxon>
        <taxon>Ramlibacter</taxon>
    </lineage>
</organism>
<dbReference type="RefSeq" id="WP_201681904.1">
    <property type="nucleotide sequence ID" value="NZ_JAEQNA010000001.1"/>
</dbReference>
<feature type="chain" id="PRO_5037737698" description="Lipoprotein with Yx(FWY)xxD motif" evidence="1">
    <location>
        <begin position="22"/>
        <end position="148"/>
    </location>
</feature>
<dbReference type="AlphaFoldDB" id="A0A936ZKE1"/>
<gene>
    <name evidence="2" type="ORF">JI739_00560</name>
</gene>
<evidence type="ECO:0008006" key="4">
    <source>
        <dbReference type="Google" id="ProtNLM"/>
    </source>
</evidence>
<dbReference type="Pfam" id="PF03640">
    <property type="entry name" value="Lipoprotein_15"/>
    <property type="match status" value="2"/>
</dbReference>
<keyword evidence="3" id="KW-1185">Reference proteome</keyword>
<dbReference type="GO" id="GO:0043448">
    <property type="term" value="P:alkane catabolic process"/>
    <property type="evidence" value="ECO:0007669"/>
    <property type="project" value="TreeGrafter"/>
</dbReference>
<feature type="signal peptide" evidence="1">
    <location>
        <begin position="1"/>
        <end position="21"/>
    </location>
</feature>
<accession>A0A936ZKE1</accession>
<evidence type="ECO:0000313" key="2">
    <source>
        <dbReference type="EMBL" id="MBL0418825.1"/>
    </source>
</evidence>
<dbReference type="PANTHER" id="PTHR39335">
    <property type="entry name" value="BLL4220 PROTEIN"/>
    <property type="match status" value="1"/>
</dbReference>
<dbReference type="InterPro" id="IPR005297">
    <property type="entry name" value="Lipoprotein_repeat"/>
</dbReference>
<name>A0A936ZKE1_9BURK</name>
<comment type="caution">
    <text evidence="2">The sequence shown here is derived from an EMBL/GenBank/DDBJ whole genome shotgun (WGS) entry which is preliminary data.</text>
</comment>
<reference evidence="2" key="1">
    <citation type="submission" date="2021-01" db="EMBL/GenBank/DDBJ databases">
        <title>Ramlibacter sp. strain AW1 16S ribosomal RNA gene Genome sequencing and assembly.</title>
        <authorList>
            <person name="Kang M."/>
        </authorList>
    </citation>
    <scope>NUCLEOTIDE SEQUENCE</scope>
    <source>
        <strain evidence="2">AW1</strain>
    </source>
</reference>
<proteinExistence type="predicted"/>
<keyword evidence="1" id="KW-0732">Signal</keyword>
<dbReference type="Proteomes" id="UP000613011">
    <property type="component" value="Unassembled WGS sequence"/>
</dbReference>
<protein>
    <recommendedName>
        <fullName evidence="4">Lipoprotein with Yx(FWY)xxD motif</fullName>
    </recommendedName>
</protein>
<evidence type="ECO:0000256" key="1">
    <source>
        <dbReference type="SAM" id="SignalP"/>
    </source>
</evidence>
<sequence length="148" mass="15404">MISRAISAALVGVWLASGAWAGPAGSRLVTAQSRTHGAYLVDATGRALYLFTADQRAEPGPAASRCHDACAQAWPPVIAAGNPEVGAHLQARLLGAVQRRDGSRQLTYGGWPLYYHAQDRGPGSATGHGLKAFGGEWSLVSPSGSRAR</sequence>
<dbReference type="PANTHER" id="PTHR39335:SF1">
    <property type="entry name" value="BLL4220 PROTEIN"/>
    <property type="match status" value="1"/>
</dbReference>
<dbReference type="EMBL" id="JAEQNA010000001">
    <property type="protein sequence ID" value="MBL0418825.1"/>
    <property type="molecule type" value="Genomic_DNA"/>
</dbReference>
<evidence type="ECO:0000313" key="3">
    <source>
        <dbReference type="Proteomes" id="UP000613011"/>
    </source>
</evidence>